<evidence type="ECO:0000313" key="15">
    <source>
        <dbReference type="Proteomes" id="UP000694568"/>
    </source>
</evidence>
<dbReference type="PROSITE" id="PS00299">
    <property type="entry name" value="UBIQUITIN_1"/>
    <property type="match status" value="1"/>
</dbReference>
<dbReference type="PROSITE" id="PS50053">
    <property type="entry name" value="UBIQUITIN_2"/>
    <property type="match status" value="1"/>
</dbReference>
<dbReference type="GeneTree" id="ENSGT00390000016199"/>
<feature type="domain" description="Ubiquitin-like" evidence="13">
    <location>
        <begin position="8"/>
        <end position="83"/>
    </location>
</feature>
<evidence type="ECO:0000256" key="9">
    <source>
        <dbReference type="ARBA" id="ARBA00023186"/>
    </source>
</evidence>
<evidence type="ECO:0000256" key="6">
    <source>
        <dbReference type="ARBA" id="ARBA00022525"/>
    </source>
</evidence>
<dbReference type="SMART" id="SM00213">
    <property type="entry name" value="UBQ"/>
    <property type="match status" value="1"/>
</dbReference>
<evidence type="ECO:0000256" key="4">
    <source>
        <dbReference type="ARBA" id="ARBA00022448"/>
    </source>
</evidence>
<accession>A0A8C9X3J3</accession>
<reference evidence="14" key="2">
    <citation type="submission" date="2025-09" db="UniProtKB">
        <authorList>
            <consortium name="Ensembl"/>
        </authorList>
    </citation>
    <scope>IDENTIFICATION</scope>
</reference>
<dbReference type="Pfam" id="PF00240">
    <property type="entry name" value="ubiquitin"/>
    <property type="match status" value="1"/>
</dbReference>
<dbReference type="GO" id="GO:0036503">
    <property type="term" value="P:ERAD pathway"/>
    <property type="evidence" value="ECO:0007669"/>
    <property type="project" value="TreeGrafter"/>
</dbReference>
<evidence type="ECO:0000256" key="10">
    <source>
        <dbReference type="ARBA" id="ARBA00023242"/>
    </source>
</evidence>
<proteinExistence type="predicted"/>
<keyword evidence="8" id="KW-0156">Chromatin regulator</keyword>
<dbReference type="FunFam" id="3.10.20.90:FF:000041">
    <property type="entry name" value="large proline-rich protein BAG6 isoform X1"/>
    <property type="match status" value="1"/>
</dbReference>
<keyword evidence="9" id="KW-0143">Chaperone</keyword>
<name>A0A8C9X3J3_SANLU</name>
<keyword evidence="5" id="KW-0963">Cytoplasm</keyword>
<evidence type="ECO:0000313" key="14">
    <source>
        <dbReference type="Ensembl" id="ENSSLUP00000003350.1"/>
    </source>
</evidence>
<dbReference type="Ensembl" id="ENSSLUT00000003458.1">
    <property type="protein sequence ID" value="ENSSLUP00000003350.1"/>
    <property type="gene ID" value="ENSSLUG00000001455.1"/>
</dbReference>
<protein>
    <recommendedName>
        <fullName evidence="11">BCL2-associated athanogene 6</fullName>
    </recommendedName>
</protein>
<evidence type="ECO:0000256" key="7">
    <source>
        <dbReference type="ARBA" id="ARBA00022703"/>
    </source>
</evidence>
<dbReference type="AlphaFoldDB" id="A0A8C9X3J3"/>
<dbReference type="GO" id="GO:0071818">
    <property type="term" value="C:BAT3 complex"/>
    <property type="evidence" value="ECO:0007669"/>
    <property type="project" value="TreeGrafter"/>
</dbReference>
<dbReference type="GO" id="GO:0006915">
    <property type="term" value="P:apoptotic process"/>
    <property type="evidence" value="ECO:0007669"/>
    <property type="project" value="UniProtKB-KW"/>
</dbReference>
<evidence type="ECO:0000259" key="13">
    <source>
        <dbReference type="PROSITE" id="PS50053"/>
    </source>
</evidence>
<evidence type="ECO:0000256" key="2">
    <source>
        <dbReference type="ARBA" id="ARBA00004514"/>
    </source>
</evidence>
<dbReference type="GO" id="GO:0005576">
    <property type="term" value="C:extracellular region"/>
    <property type="evidence" value="ECO:0007669"/>
    <property type="project" value="UniProtKB-SubCell"/>
</dbReference>
<dbReference type="GO" id="GO:0051787">
    <property type="term" value="F:misfolded protein binding"/>
    <property type="evidence" value="ECO:0007669"/>
    <property type="project" value="TreeGrafter"/>
</dbReference>
<keyword evidence="7" id="KW-0053">Apoptosis</keyword>
<evidence type="ECO:0000256" key="11">
    <source>
        <dbReference type="ARBA" id="ARBA00030033"/>
    </source>
</evidence>
<dbReference type="PANTHER" id="PTHR15204">
    <property type="entry name" value="LARGE PROLINE-RICH PROTEIN BAG6"/>
    <property type="match status" value="1"/>
</dbReference>
<evidence type="ECO:0000256" key="12">
    <source>
        <dbReference type="SAM" id="MobiDB-lite"/>
    </source>
</evidence>
<dbReference type="InterPro" id="IPR019954">
    <property type="entry name" value="Ubiquitin_CS"/>
</dbReference>
<reference evidence="14" key="1">
    <citation type="submission" date="2025-08" db="UniProtKB">
        <authorList>
            <consortium name="Ensembl"/>
        </authorList>
    </citation>
    <scope>IDENTIFICATION</scope>
</reference>
<keyword evidence="4" id="KW-0813">Transport</keyword>
<dbReference type="GO" id="GO:0005634">
    <property type="term" value="C:nucleus"/>
    <property type="evidence" value="ECO:0007669"/>
    <property type="project" value="UniProtKB-SubCell"/>
</dbReference>
<dbReference type="GO" id="GO:0006325">
    <property type="term" value="P:chromatin organization"/>
    <property type="evidence" value="ECO:0007669"/>
    <property type="project" value="UniProtKB-KW"/>
</dbReference>
<evidence type="ECO:0000256" key="8">
    <source>
        <dbReference type="ARBA" id="ARBA00022853"/>
    </source>
</evidence>
<dbReference type="PANTHER" id="PTHR15204:SF0">
    <property type="entry name" value="LARGE PROLINE-RICH PROTEIN BAG6"/>
    <property type="match status" value="1"/>
</dbReference>
<dbReference type="Gene3D" id="3.10.20.90">
    <property type="entry name" value="Phosphatidylinositol 3-kinase Catalytic Subunit, Chain A, domain 1"/>
    <property type="match status" value="1"/>
</dbReference>
<organism evidence="14 15">
    <name type="scientific">Sander lucioperca</name>
    <name type="common">Pike-perch</name>
    <name type="synonym">Perca lucioperca</name>
    <dbReference type="NCBI Taxonomy" id="283035"/>
    <lineage>
        <taxon>Eukaryota</taxon>
        <taxon>Metazoa</taxon>
        <taxon>Chordata</taxon>
        <taxon>Craniata</taxon>
        <taxon>Vertebrata</taxon>
        <taxon>Euteleostomi</taxon>
        <taxon>Actinopterygii</taxon>
        <taxon>Neopterygii</taxon>
        <taxon>Teleostei</taxon>
        <taxon>Neoteleostei</taxon>
        <taxon>Acanthomorphata</taxon>
        <taxon>Eupercaria</taxon>
        <taxon>Perciformes</taxon>
        <taxon>Percoidei</taxon>
        <taxon>Percidae</taxon>
        <taxon>Luciopercinae</taxon>
        <taxon>Sander</taxon>
    </lineage>
</organism>
<evidence type="ECO:0000256" key="5">
    <source>
        <dbReference type="ARBA" id="ARBA00022490"/>
    </source>
</evidence>
<comment type="subcellular location">
    <subcellularLocation>
        <location evidence="2">Cytoplasm</location>
        <location evidence="2">Cytosol</location>
    </subcellularLocation>
    <subcellularLocation>
        <location evidence="1">Nucleus</location>
    </subcellularLocation>
    <subcellularLocation>
        <location evidence="3">Secreted</location>
        <location evidence="3">Extracellular exosome</location>
    </subcellularLocation>
</comment>
<keyword evidence="15" id="KW-1185">Reference proteome</keyword>
<dbReference type="Proteomes" id="UP000694568">
    <property type="component" value="Unplaced"/>
</dbReference>
<feature type="region of interest" description="Disordered" evidence="12">
    <location>
        <begin position="79"/>
        <end position="113"/>
    </location>
</feature>
<dbReference type="InterPro" id="IPR000626">
    <property type="entry name" value="Ubiquitin-like_dom"/>
</dbReference>
<feature type="compositionally biased region" description="Low complexity" evidence="12">
    <location>
        <begin position="96"/>
        <end position="105"/>
    </location>
</feature>
<evidence type="ECO:0000256" key="3">
    <source>
        <dbReference type="ARBA" id="ARBA00004550"/>
    </source>
</evidence>
<dbReference type="SUPFAM" id="SSF54236">
    <property type="entry name" value="Ubiquitin-like"/>
    <property type="match status" value="1"/>
</dbReference>
<dbReference type="GO" id="GO:0031593">
    <property type="term" value="F:polyubiquitin modification-dependent protein binding"/>
    <property type="evidence" value="ECO:0007669"/>
    <property type="project" value="TreeGrafter"/>
</dbReference>
<keyword evidence="6" id="KW-0964">Secreted</keyword>
<keyword evidence="10" id="KW-0539">Nucleus</keyword>
<dbReference type="CDD" id="cd01809">
    <property type="entry name" value="Ubl_BAG6"/>
    <property type="match status" value="1"/>
</dbReference>
<evidence type="ECO:0000256" key="1">
    <source>
        <dbReference type="ARBA" id="ARBA00004123"/>
    </source>
</evidence>
<sequence length="159" mass="17495">MAESSGMIEVTVKTLDSQSRSYRVRGELTVKQLKEHIASSVEIPVDKQRLIYQGRVLQDHTTLTEYNVDGKVIHLVERAPPGGAGVSTGEAEDRSSSSSHASTSSQGAPHDRNSYVMLGTFNLPVNIMEPQQIQVGMTLLQKTSSFGTDPRKNLNFFLF</sequence>
<dbReference type="InterPro" id="IPR029071">
    <property type="entry name" value="Ubiquitin-like_domsf"/>
</dbReference>